<dbReference type="InterPro" id="IPR009078">
    <property type="entry name" value="Ferritin-like_SF"/>
</dbReference>
<dbReference type="eggNOG" id="COG3396">
    <property type="taxonomic scope" value="Bacteria"/>
</dbReference>
<keyword evidence="2" id="KW-1185">Reference proteome</keyword>
<dbReference type="Pfam" id="PF05138">
    <property type="entry name" value="PaaA_PaaC"/>
    <property type="match status" value="1"/>
</dbReference>
<dbReference type="OrthoDB" id="235973at2"/>
<protein>
    <submittedName>
        <fullName evidence="1">Uncharacterized conserved protein</fullName>
    </submittedName>
</protein>
<dbReference type="KEGG" id="hch:HCH_02499"/>
<accession>Q2SJ73</accession>
<dbReference type="PANTHER" id="PTHR30458:SF0">
    <property type="entry name" value="1,2-PHENYLACETYL-COA EPOXIDASE, SUBUNIT C"/>
    <property type="match status" value="1"/>
</dbReference>
<dbReference type="InterPro" id="IPR012348">
    <property type="entry name" value="RNR-like"/>
</dbReference>
<evidence type="ECO:0000313" key="2">
    <source>
        <dbReference type="Proteomes" id="UP000000238"/>
    </source>
</evidence>
<dbReference type="GO" id="GO:0005829">
    <property type="term" value="C:cytosol"/>
    <property type="evidence" value="ECO:0007669"/>
    <property type="project" value="TreeGrafter"/>
</dbReference>
<dbReference type="Proteomes" id="UP000000238">
    <property type="component" value="Chromosome"/>
</dbReference>
<organism evidence="1 2">
    <name type="scientific">Hahella chejuensis (strain KCTC 2396)</name>
    <dbReference type="NCBI Taxonomy" id="349521"/>
    <lineage>
        <taxon>Bacteria</taxon>
        <taxon>Pseudomonadati</taxon>
        <taxon>Pseudomonadota</taxon>
        <taxon>Gammaproteobacteria</taxon>
        <taxon>Oceanospirillales</taxon>
        <taxon>Hahellaceae</taxon>
        <taxon>Hahella</taxon>
    </lineage>
</organism>
<dbReference type="Gene3D" id="1.10.620.20">
    <property type="entry name" value="Ribonucleotide Reductase, subunit A"/>
    <property type="match status" value="1"/>
</dbReference>
<dbReference type="RefSeq" id="WP_011396370.1">
    <property type="nucleotide sequence ID" value="NC_007645.1"/>
</dbReference>
<dbReference type="GO" id="GO:0010124">
    <property type="term" value="P:phenylacetate catabolic process"/>
    <property type="evidence" value="ECO:0007669"/>
    <property type="project" value="InterPro"/>
</dbReference>
<dbReference type="InterPro" id="IPR007814">
    <property type="entry name" value="PaaA_PaaC"/>
</dbReference>
<dbReference type="STRING" id="349521.HCH_02499"/>
<evidence type="ECO:0000313" key="1">
    <source>
        <dbReference type="EMBL" id="ABC29301.1"/>
    </source>
</evidence>
<dbReference type="PANTHER" id="PTHR30458">
    <property type="entry name" value="PHENYLACETIC ACID DEGRADATION PROTEIN PAA"/>
    <property type="match status" value="1"/>
</dbReference>
<proteinExistence type="predicted"/>
<dbReference type="InterPro" id="IPR052703">
    <property type="entry name" value="Aromatic_CoA_ox/epox"/>
</dbReference>
<dbReference type="EMBL" id="CP000155">
    <property type="protein sequence ID" value="ABC29301.1"/>
    <property type="molecule type" value="Genomic_DNA"/>
</dbReference>
<dbReference type="HOGENOM" id="CLU_569721_0_0_6"/>
<dbReference type="AlphaFoldDB" id="Q2SJ73"/>
<reference evidence="1 2" key="1">
    <citation type="journal article" date="2005" name="Nucleic Acids Res.">
        <title>Genomic blueprint of Hahella chejuensis, a marine microbe producing an algicidal agent.</title>
        <authorList>
            <person name="Jeong H."/>
            <person name="Yim J.H."/>
            <person name="Lee C."/>
            <person name="Choi S.-H."/>
            <person name="Park Y.K."/>
            <person name="Yoon S.H."/>
            <person name="Hur C.-G."/>
            <person name="Kang H.-Y."/>
            <person name="Kim D."/>
            <person name="Lee H.H."/>
            <person name="Park K.H."/>
            <person name="Park S.-H."/>
            <person name="Park H.-S."/>
            <person name="Lee H.K."/>
            <person name="Oh T.K."/>
            <person name="Kim J.F."/>
        </authorList>
    </citation>
    <scope>NUCLEOTIDE SEQUENCE [LARGE SCALE GENOMIC DNA]</scope>
    <source>
        <strain evidence="1 2">KCTC 2396</strain>
    </source>
</reference>
<dbReference type="GO" id="GO:0016491">
    <property type="term" value="F:oxidoreductase activity"/>
    <property type="evidence" value="ECO:0007669"/>
    <property type="project" value="InterPro"/>
</dbReference>
<dbReference type="SUPFAM" id="SSF47240">
    <property type="entry name" value="Ferritin-like"/>
    <property type="match status" value="1"/>
</dbReference>
<gene>
    <name evidence="1" type="ordered locus">HCH_02499</name>
</gene>
<name>Q2SJ73_HAHCH</name>
<sequence>MAAINEYTIDKKYHDALIEWQRKNFPDIGLLEKYWDVYFPNDPAWRLTAKLSEVKADLINQGKYQGVKKYATAREMKGSMLYQALRIIKAQCSTELGSIQQHMDTVNTCYTDKAKFSVLRIMAEEFRHAYQMFWVLSHDPSWSATGSSRIAENTLDELLSMNTGSHVLDAFNIPFTDSLDNVTFACFIDRVGRFQLTMQEEFAYAPMAASMRPMLKEEAFHLKTGWEVLKEICEMAAVGEGPWTLEDIQKKINLWYPRALEMFGSEEGGESNLEFSFKTMSNKEAIGGYIKEIEWLLNSLNAAILQRRHPELSKEQVRLMAKETAILRLPSTRFLRFRSGEGIHESTFDVDGNRISPFEYINYLTRVLPEKLCSTEYFKSYTDRIRQALPSMTAA</sequence>